<dbReference type="Pfam" id="PF00067">
    <property type="entry name" value="p450"/>
    <property type="match status" value="1"/>
</dbReference>
<dbReference type="Proteomes" id="UP000230069">
    <property type="component" value="Unassembled WGS sequence"/>
</dbReference>
<dbReference type="GO" id="GO:0004497">
    <property type="term" value="F:monooxygenase activity"/>
    <property type="evidence" value="ECO:0007669"/>
    <property type="project" value="UniProtKB-KW"/>
</dbReference>
<dbReference type="SUPFAM" id="SSF48264">
    <property type="entry name" value="Cytochrome P450"/>
    <property type="match status" value="1"/>
</dbReference>
<evidence type="ECO:0000256" key="3">
    <source>
        <dbReference type="ARBA" id="ARBA00022723"/>
    </source>
</evidence>
<dbReference type="AlphaFoldDB" id="A0A2G5CNY5"/>
<evidence type="ECO:0000256" key="5">
    <source>
        <dbReference type="ARBA" id="ARBA00023004"/>
    </source>
</evidence>
<evidence type="ECO:0000313" key="9">
    <source>
        <dbReference type="EMBL" id="PIA32991.1"/>
    </source>
</evidence>
<protein>
    <recommendedName>
        <fullName evidence="11">Cytochrome P450</fullName>
    </recommendedName>
</protein>
<evidence type="ECO:0000256" key="6">
    <source>
        <dbReference type="ARBA" id="ARBA00023136"/>
    </source>
</evidence>
<dbReference type="CDD" id="cd20653">
    <property type="entry name" value="CYP81"/>
    <property type="match status" value="1"/>
</dbReference>
<keyword evidence="5 7" id="KW-0408">Iron</keyword>
<organism evidence="9 10">
    <name type="scientific">Aquilegia coerulea</name>
    <name type="common">Rocky mountain columbine</name>
    <dbReference type="NCBI Taxonomy" id="218851"/>
    <lineage>
        <taxon>Eukaryota</taxon>
        <taxon>Viridiplantae</taxon>
        <taxon>Streptophyta</taxon>
        <taxon>Embryophyta</taxon>
        <taxon>Tracheophyta</taxon>
        <taxon>Spermatophyta</taxon>
        <taxon>Magnoliopsida</taxon>
        <taxon>Ranunculales</taxon>
        <taxon>Ranunculaceae</taxon>
        <taxon>Thalictroideae</taxon>
        <taxon>Aquilegia</taxon>
    </lineage>
</organism>
<comment type="similarity">
    <text evidence="8">Belongs to the cytochrome P450 family.</text>
</comment>
<dbReference type="GO" id="GO:0016705">
    <property type="term" value="F:oxidoreductase activity, acting on paired donors, with incorporation or reduction of molecular oxygen"/>
    <property type="evidence" value="ECO:0007669"/>
    <property type="project" value="InterPro"/>
</dbReference>
<reference evidence="9 10" key="1">
    <citation type="submission" date="2017-09" db="EMBL/GenBank/DDBJ databases">
        <title>WGS assembly of Aquilegia coerulea Goldsmith.</title>
        <authorList>
            <person name="Hodges S."/>
            <person name="Kramer E."/>
            <person name="Nordborg M."/>
            <person name="Tomkins J."/>
            <person name="Borevitz J."/>
            <person name="Derieg N."/>
            <person name="Yan J."/>
            <person name="Mihaltcheva S."/>
            <person name="Hayes R.D."/>
            <person name="Rokhsar D."/>
        </authorList>
    </citation>
    <scope>NUCLEOTIDE SEQUENCE [LARGE SCALE GENOMIC DNA]</scope>
    <source>
        <strain evidence="10">cv. Goldsmith</strain>
    </source>
</reference>
<dbReference type="OrthoDB" id="1055148at2759"/>
<dbReference type="EMBL" id="KZ305059">
    <property type="protein sequence ID" value="PIA32991.1"/>
    <property type="molecule type" value="Genomic_DNA"/>
</dbReference>
<dbReference type="InterPro" id="IPR036396">
    <property type="entry name" value="Cyt_P450_sf"/>
</dbReference>
<keyword evidence="4 8" id="KW-0560">Oxidoreductase</keyword>
<evidence type="ECO:0000256" key="8">
    <source>
        <dbReference type="RuleBase" id="RU000461"/>
    </source>
</evidence>
<evidence type="ECO:0000313" key="10">
    <source>
        <dbReference type="Proteomes" id="UP000230069"/>
    </source>
</evidence>
<dbReference type="PROSITE" id="PS00086">
    <property type="entry name" value="CYTOCHROME_P450"/>
    <property type="match status" value="1"/>
</dbReference>
<dbReference type="FunFam" id="1.10.630.10:FF:000023">
    <property type="entry name" value="Cytochrome P450 family protein"/>
    <property type="match status" value="1"/>
</dbReference>
<dbReference type="GO" id="GO:0044550">
    <property type="term" value="P:secondary metabolite biosynthetic process"/>
    <property type="evidence" value="ECO:0007669"/>
    <property type="project" value="UniProtKB-ARBA"/>
</dbReference>
<evidence type="ECO:0000256" key="2">
    <source>
        <dbReference type="ARBA" id="ARBA00022617"/>
    </source>
</evidence>
<dbReference type="PRINTS" id="PR00463">
    <property type="entry name" value="EP450I"/>
</dbReference>
<dbReference type="GO" id="GO:0005506">
    <property type="term" value="F:iron ion binding"/>
    <property type="evidence" value="ECO:0007669"/>
    <property type="project" value="InterPro"/>
</dbReference>
<sequence length="503" mass="57293">MEIIICFLLFLSFFLFHKIFLSKKIKNLPPSPPSVPIIGHLHLLNKSLHRSLATITDKYGPILYLWFGFRRVLVVSTPLAVEDCLTKKNDIVFANRPRLLIGKLMGNDYSDLPWAPYGQNWRNQRRISTSEILSANRVHSYSDIRFDEVRSMIKRLPGHGSNYRTVEMKSMFFELTLNIMMRMIAGKRYYGEHVKDLEEAKKFQEIVKDTFTLSGASYIGDFFPLLNLIGVGGFKKRLMTLNGKKDKATQDLIEERRSLRSGFTVEEKDKTLIDVLLLLQETEPDYYTDEIIRGFIWVMVAAGTDTSAGTMEWAMSLLVNNPHVIKKAQAEIDVHVEKGRLLDESDINKLPYLHCIIKETLRMYPAGPLLVPHESSEDCVVGGFNVPRGTMLLANIWWIQNDPKLWDEPTKFKPERFEALEGTRDGFKFMPFGSGRRGCPGEGLAMAVVPLALGALIQCFDWERIGEEMVDMSEGLGLTLPKAQPLVAKCRTRQSVLNLISQL</sequence>
<keyword evidence="10" id="KW-1185">Reference proteome</keyword>
<gene>
    <name evidence="9" type="ORF">AQUCO_04200026v1</name>
</gene>
<keyword evidence="3 7" id="KW-0479">Metal-binding</keyword>
<evidence type="ECO:0000256" key="4">
    <source>
        <dbReference type="ARBA" id="ARBA00023002"/>
    </source>
</evidence>
<comment type="subcellular location">
    <subcellularLocation>
        <location evidence="1">Membrane</location>
    </subcellularLocation>
</comment>
<evidence type="ECO:0008006" key="11">
    <source>
        <dbReference type="Google" id="ProtNLM"/>
    </source>
</evidence>
<dbReference type="PRINTS" id="PR00385">
    <property type="entry name" value="P450"/>
</dbReference>
<evidence type="ECO:0000256" key="7">
    <source>
        <dbReference type="PIRSR" id="PIRSR602401-1"/>
    </source>
</evidence>
<dbReference type="GO" id="GO:0020037">
    <property type="term" value="F:heme binding"/>
    <property type="evidence" value="ECO:0007669"/>
    <property type="project" value="InterPro"/>
</dbReference>
<dbReference type="PANTHER" id="PTHR47947">
    <property type="entry name" value="CYTOCHROME P450 82C3-RELATED"/>
    <property type="match status" value="1"/>
</dbReference>
<proteinExistence type="inferred from homology"/>
<dbReference type="PANTHER" id="PTHR47947:SF3">
    <property type="entry name" value="CYTOCHROME P450 81D1-LIKE"/>
    <property type="match status" value="1"/>
</dbReference>
<dbReference type="InterPro" id="IPR001128">
    <property type="entry name" value="Cyt_P450"/>
</dbReference>
<dbReference type="InterPro" id="IPR017972">
    <property type="entry name" value="Cyt_P450_CS"/>
</dbReference>
<dbReference type="STRING" id="218851.A0A2G5CNY5"/>
<feature type="binding site" description="axial binding residue" evidence="7">
    <location>
        <position position="439"/>
    </location>
    <ligand>
        <name>heme</name>
        <dbReference type="ChEBI" id="CHEBI:30413"/>
    </ligand>
    <ligandPart>
        <name>Fe</name>
        <dbReference type="ChEBI" id="CHEBI:18248"/>
    </ligandPart>
</feature>
<evidence type="ECO:0000256" key="1">
    <source>
        <dbReference type="ARBA" id="ARBA00004370"/>
    </source>
</evidence>
<dbReference type="InParanoid" id="A0A2G5CNY5"/>
<dbReference type="Gene3D" id="1.10.630.10">
    <property type="entry name" value="Cytochrome P450"/>
    <property type="match status" value="1"/>
</dbReference>
<keyword evidence="8" id="KW-0503">Monooxygenase</keyword>
<comment type="cofactor">
    <cofactor evidence="7">
        <name>heme</name>
        <dbReference type="ChEBI" id="CHEBI:30413"/>
    </cofactor>
</comment>
<keyword evidence="6" id="KW-0472">Membrane</keyword>
<dbReference type="InterPro" id="IPR002401">
    <property type="entry name" value="Cyt_P450_E_grp-I"/>
</dbReference>
<name>A0A2G5CNY5_AQUCA</name>
<accession>A0A2G5CNY5</accession>
<dbReference type="GO" id="GO:0016020">
    <property type="term" value="C:membrane"/>
    <property type="evidence" value="ECO:0007669"/>
    <property type="project" value="UniProtKB-SubCell"/>
</dbReference>
<dbReference type="InterPro" id="IPR050651">
    <property type="entry name" value="Plant_Cytochrome_P450_Monoox"/>
</dbReference>
<keyword evidence="2 7" id="KW-0349">Heme</keyword>